<comment type="caution">
    <text evidence="1">The sequence shown here is derived from an EMBL/GenBank/DDBJ whole genome shotgun (WGS) entry which is preliminary data.</text>
</comment>
<reference evidence="1 2" key="1">
    <citation type="submission" date="2015-01" db="EMBL/GenBank/DDBJ databases">
        <title>Evolution of Trichinella species and genotypes.</title>
        <authorList>
            <person name="Korhonen P.K."/>
            <person name="Edoardo P."/>
            <person name="Giuseppe L.R."/>
            <person name="Gasser R.B."/>
        </authorList>
    </citation>
    <scope>NUCLEOTIDE SEQUENCE [LARGE SCALE GENOMIC DNA]</scope>
    <source>
        <strain evidence="1">ISS141</strain>
    </source>
</reference>
<protein>
    <submittedName>
        <fullName evidence="1">Uncharacterized protein</fullName>
    </submittedName>
</protein>
<organism evidence="1 2">
    <name type="scientific">Trichinella pseudospiralis</name>
    <name type="common">Parasitic roundworm</name>
    <dbReference type="NCBI Taxonomy" id="6337"/>
    <lineage>
        <taxon>Eukaryota</taxon>
        <taxon>Metazoa</taxon>
        <taxon>Ecdysozoa</taxon>
        <taxon>Nematoda</taxon>
        <taxon>Enoplea</taxon>
        <taxon>Dorylaimia</taxon>
        <taxon>Trichinellida</taxon>
        <taxon>Trichinellidae</taxon>
        <taxon>Trichinella</taxon>
    </lineage>
</organism>
<name>A0A0V0XFJ0_TRIPS</name>
<dbReference type="PROSITE" id="PS51257">
    <property type="entry name" value="PROKAR_LIPOPROTEIN"/>
    <property type="match status" value="1"/>
</dbReference>
<evidence type="ECO:0000313" key="1">
    <source>
        <dbReference type="EMBL" id="KRX86644.1"/>
    </source>
</evidence>
<proteinExistence type="predicted"/>
<dbReference type="AlphaFoldDB" id="A0A0V0XFJ0"/>
<evidence type="ECO:0000313" key="2">
    <source>
        <dbReference type="Proteomes" id="UP000054815"/>
    </source>
</evidence>
<sequence>MVVDKEKPTPSFCNVPAFSSSCCLFSSGRSDVIERVLGITCQQQDDRLSCFPNIGILGLDANIPLWEHI</sequence>
<dbReference type="Proteomes" id="UP000054815">
    <property type="component" value="Unassembled WGS sequence"/>
</dbReference>
<gene>
    <name evidence="1" type="ORF">T4E_8041</name>
</gene>
<accession>A0A0V0XFJ0</accession>
<dbReference type="EMBL" id="JYDU01000350">
    <property type="protein sequence ID" value="KRX86644.1"/>
    <property type="molecule type" value="Genomic_DNA"/>
</dbReference>